<protein>
    <submittedName>
        <fullName evidence="1">Uncharacterized protein</fullName>
    </submittedName>
</protein>
<sequence>MAGAGSRQTAQKIVRRARTKPGLVYPKQDDTPTALHALWHRRAARAHTHRAPAPYKIQRRAKEHRSKNRYFGQSIGWWCSARDGRWDPWCWSCTVPIQSLMAYEGTRNGRPEYERTERLGGAVLPFPPRGVPRARWTAPPTAHGWRERVLKNSCTLALRPHRWDIFLQRLSVIGKALDKTWS</sequence>
<organism evidence="1 2">
    <name type="scientific">Grifola frondosa</name>
    <name type="common">Maitake</name>
    <name type="synonym">Polyporus frondosus</name>
    <dbReference type="NCBI Taxonomy" id="5627"/>
    <lineage>
        <taxon>Eukaryota</taxon>
        <taxon>Fungi</taxon>
        <taxon>Dikarya</taxon>
        <taxon>Basidiomycota</taxon>
        <taxon>Agaricomycotina</taxon>
        <taxon>Agaricomycetes</taxon>
        <taxon>Polyporales</taxon>
        <taxon>Grifolaceae</taxon>
        <taxon>Grifola</taxon>
    </lineage>
</organism>
<reference evidence="1 2" key="1">
    <citation type="submission" date="2016-03" db="EMBL/GenBank/DDBJ databases">
        <title>Whole genome sequencing of Grifola frondosa 9006-11.</title>
        <authorList>
            <person name="Min B."/>
            <person name="Park H."/>
            <person name="Kim J.-G."/>
            <person name="Cho H."/>
            <person name="Oh Y.-L."/>
            <person name="Kong W.-S."/>
            <person name="Choi I.-G."/>
        </authorList>
    </citation>
    <scope>NUCLEOTIDE SEQUENCE [LARGE SCALE GENOMIC DNA]</scope>
    <source>
        <strain evidence="1 2">9006-11</strain>
    </source>
</reference>
<name>A0A1C7LRE5_GRIFR</name>
<keyword evidence="2" id="KW-1185">Reference proteome</keyword>
<comment type="caution">
    <text evidence="1">The sequence shown here is derived from an EMBL/GenBank/DDBJ whole genome shotgun (WGS) entry which is preliminary data.</text>
</comment>
<dbReference type="EMBL" id="LUGG01000024">
    <property type="protein sequence ID" value="OBZ67351.1"/>
    <property type="molecule type" value="Genomic_DNA"/>
</dbReference>
<gene>
    <name evidence="1" type="ORF">A0H81_12626</name>
</gene>
<accession>A0A1C7LRE5</accession>
<dbReference type="AlphaFoldDB" id="A0A1C7LRE5"/>
<proteinExistence type="predicted"/>
<evidence type="ECO:0000313" key="1">
    <source>
        <dbReference type="EMBL" id="OBZ67351.1"/>
    </source>
</evidence>
<evidence type="ECO:0000313" key="2">
    <source>
        <dbReference type="Proteomes" id="UP000092993"/>
    </source>
</evidence>
<dbReference type="Proteomes" id="UP000092993">
    <property type="component" value="Unassembled WGS sequence"/>
</dbReference>